<evidence type="ECO:0000313" key="1">
    <source>
        <dbReference type="EMBL" id="JAH17134.1"/>
    </source>
</evidence>
<reference evidence="1" key="1">
    <citation type="submission" date="2014-11" db="EMBL/GenBank/DDBJ databases">
        <authorList>
            <person name="Amaro Gonzalez C."/>
        </authorList>
    </citation>
    <scope>NUCLEOTIDE SEQUENCE</scope>
</reference>
<reference evidence="1" key="2">
    <citation type="journal article" date="2015" name="Fish Shellfish Immunol.">
        <title>Early steps in the European eel (Anguilla anguilla)-Vibrio vulnificus interaction in the gills: Role of the RtxA13 toxin.</title>
        <authorList>
            <person name="Callol A."/>
            <person name="Pajuelo D."/>
            <person name="Ebbesson L."/>
            <person name="Teles M."/>
            <person name="MacKenzie S."/>
            <person name="Amaro C."/>
        </authorList>
    </citation>
    <scope>NUCLEOTIDE SEQUENCE</scope>
</reference>
<protein>
    <submittedName>
        <fullName evidence="1">Uncharacterized protein</fullName>
    </submittedName>
</protein>
<sequence>MYVYIARTVNIFKSWYKKPFSLTQMLSVRHLFSHVTLLRQA</sequence>
<proteinExistence type="predicted"/>
<dbReference type="EMBL" id="GBXM01091443">
    <property type="protein sequence ID" value="JAH17134.1"/>
    <property type="molecule type" value="Transcribed_RNA"/>
</dbReference>
<accession>A0A0E9QK26</accession>
<name>A0A0E9QK26_ANGAN</name>
<organism evidence="1">
    <name type="scientific">Anguilla anguilla</name>
    <name type="common">European freshwater eel</name>
    <name type="synonym">Muraena anguilla</name>
    <dbReference type="NCBI Taxonomy" id="7936"/>
    <lineage>
        <taxon>Eukaryota</taxon>
        <taxon>Metazoa</taxon>
        <taxon>Chordata</taxon>
        <taxon>Craniata</taxon>
        <taxon>Vertebrata</taxon>
        <taxon>Euteleostomi</taxon>
        <taxon>Actinopterygii</taxon>
        <taxon>Neopterygii</taxon>
        <taxon>Teleostei</taxon>
        <taxon>Anguilliformes</taxon>
        <taxon>Anguillidae</taxon>
        <taxon>Anguilla</taxon>
    </lineage>
</organism>
<dbReference type="AlphaFoldDB" id="A0A0E9QK26"/>